<evidence type="ECO:0000313" key="9">
    <source>
        <dbReference type="Proteomes" id="UP000274131"/>
    </source>
</evidence>
<dbReference type="SUPFAM" id="SSF52540">
    <property type="entry name" value="P-loop containing nucleoside triphosphate hydrolases"/>
    <property type="match status" value="2"/>
</dbReference>
<dbReference type="AlphaFoldDB" id="A0A0N4VM78"/>
<dbReference type="OrthoDB" id="27435at2759"/>
<dbReference type="FunFam" id="3.40.50.300:FF:000567">
    <property type="entry name" value="ATPase, AAA family protein"/>
    <property type="match status" value="1"/>
</dbReference>
<dbReference type="EMBL" id="UXUI01011810">
    <property type="protein sequence ID" value="VDD96524.1"/>
    <property type="molecule type" value="Genomic_DNA"/>
</dbReference>
<comment type="similarity">
    <text evidence="5">Belongs to the AAA ATPase family. AFG2 subfamily.</text>
</comment>
<dbReference type="CDD" id="cd19511">
    <property type="entry name" value="RecA-like_CDC48_r2-like"/>
    <property type="match status" value="1"/>
</dbReference>
<dbReference type="PANTHER" id="PTHR23077">
    <property type="entry name" value="AAA-FAMILY ATPASE"/>
    <property type="match status" value="1"/>
</dbReference>
<reference evidence="8 9" key="2">
    <citation type="submission" date="2018-10" db="EMBL/GenBank/DDBJ databases">
        <authorList>
            <consortium name="Pathogen Informatics"/>
        </authorList>
    </citation>
    <scope>NUCLEOTIDE SEQUENCE [LARGE SCALE GENOMIC DNA]</scope>
</reference>
<dbReference type="InterPro" id="IPR003593">
    <property type="entry name" value="AAA+_ATPase"/>
</dbReference>
<evidence type="ECO:0000313" key="10">
    <source>
        <dbReference type="WBParaSite" id="EVEC_0001202901-mRNA-1"/>
    </source>
</evidence>
<keyword evidence="9" id="KW-1185">Reference proteome</keyword>
<dbReference type="InterPro" id="IPR027417">
    <property type="entry name" value="P-loop_NTPase"/>
</dbReference>
<dbReference type="Proteomes" id="UP000274131">
    <property type="component" value="Unassembled WGS sequence"/>
</dbReference>
<dbReference type="InterPro" id="IPR050168">
    <property type="entry name" value="AAA_ATPase_domain"/>
</dbReference>
<dbReference type="GO" id="GO:0005737">
    <property type="term" value="C:cytoplasm"/>
    <property type="evidence" value="ECO:0007669"/>
    <property type="project" value="UniProtKB-SubCell"/>
</dbReference>
<dbReference type="GO" id="GO:0016887">
    <property type="term" value="F:ATP hydrolysis activity"/>
    <property type="evidence" value="ECO:0007669"/>
    <property type="project" value="InterPro"/>
</dbReference>
<dbReference type="Gene3D" id="3.40.50.300">
    <property type="entry name" value="P-loop containing nucleotide triphosphate hydrolases"/>
    <property type="match status" value="1"/>
</dbReference>
<organism evidence="10">
    <name type="scientific">Enterobius vermicularis</name>
    <name type="common">Human pinworm</name>
    <dbReference type="NCBI Taxonomy" id="51028"/>
    <lineage>
        <taxon>Eukaryota</taxon>
        <taxon>Metazoa</taxon>
        <taxon>Ecdysozoa</taxon>
        <taxon>Nematoda</taxon>
        <taxon>Chromadorea</taxon>
        <taxon>Rhabditida</taxon>
        <taxon>Spirurina</taxon>
        <taxon>Oxyuridomorpha</taxon>
        <taxon>Oxyuroidea</taxon>
        <taxon>Oxyuridae</taxon>
        <taxon>Enterobius</taxon>
    </lineage>
</organism>
<keyword evidence="2" id="KW-0963">Cytoplasm</keyword>
<dbReference type="STRING" id="51028.A0A0N4VM78"/>
<dbReference type="PANTHER" id="PTHR23077:SF27">
    <property type="entry name" value="ATPASE FAMILY GENE 2 PROTEIN HOMOLOG A"/>
    <property type="match status" value="1"/>
</dbReference>
<dbReference type="GO" id="GO:0005524">
    <property type="term" value="F:ATP binding"/>
    <property type="evidence" value="ECO:0007669"/>
    <property type="project" value="UniProtKB-KW"/>
</dbReference>
<dbReference type="InterPro" id="IPR003960">
    <property type="entry name" value="ATPase_AAA_CS"/>
</dbReference>
<dbReference type="Pfam" id="PF17862">
    <property type="entry name" value="AAA_lid_3"/>
    <property type="match status" value="1"/>
</dbReference>
<reference evidence="10" key="1">
    <citation type="submission" date="2017-02" db="UniProtKB">
        <authorList>
            <consortium name="WormBaseParasite"/>
        </authorList>
    </citation>
    <scope>IDENTIFICATION</scope>
</reference>
<evidence type="ECO:0000256" key="3">
    <source>
        <dbReference type="ARBA" id="ARBA00022741"/>
    </source>
</evidence>
<accession>A0A0N4VM78</accession>
<comment type="subcellular location">
    <subcellularLocation>
        <location evidence="1">Cytoplasm</location>
    </subcellularLocation>
</comment>
<keyword evidence="4 6" id="KW-0067">ATP-binding</keyword>
<dbReference type="Gene3D" id="1.10.8.60">
    <property type="match status" value="2"/>
</dbReference>
<evidence type="ECO:0000313" key="8">
    <source>
        <dbReference type="EMBL" id="VDD96524.1"/>
    </source>
</evidence>
<evidence type="ECO:0000256" key="6">
    <source>
        <dbReference type="RuleBase" id="RU003651"/>
    </source>
</evidence>
<evidence type="ECO:0000256" key="4">
    <source>
        <dbReference type="ARBA" id="ARBA00022840"/>
    </source>
</evidence>
<proteinExistence type="inferred from homology"/>
<feature type="domain" description="AAA+ ATPase" evidence="7">
    <location>
        <begin position="138"/>
        <end position="274"/>
    </location>
</feature>
<dbReference type="InterPro" id="IPR041569">
    <property type="entry name" value="AAA_lid_3"/>
</dbReference>
<evidence type="ECO:0000256" key="2">
    <source>
        <dbReference type="ARBA" id="ARBA00022490"/>
    </source>
</evidence>
<dbReference type="WBParaSite" id="EVEC_0001202901-mRNA-1">
    <property type="protein sequence ID" value="EVEC_0001202901-mRNA-1"/>
    <property type="gene ID" value="EVEC_0001202901"/>
</dbReference>
<name>A0A0N4VM78_ENTVE</name>
<protein>
    <submittedName>
        <fullName evidence="10">AAA domain-containing protein</fullName>
    </submittedName>
</protein>
<keyword evidence="3 6" id="KW-0547">Nucleotide-binding</keyword>
<dbReference type="SMART" id="SM00382">
    <property type="entry name" value="AAA"/>
    <property type="match status" value="1"/>
</dbReference>
<sequence>MDKHEEVAVILAVDDVDKLSLPLRRRFSLEIELAVPSLRERIEILEIIFKNCKNVDSDAILNLASNTHGYTGSDLRCIQKLVFAAGLDVDKNVLKDRIVDATKKIRPTGIREIVLEVPDSVLWPQRFPESFARFNIPAPSGILLYGPPGCCKTMVARALASQSQLNFLAVKGPEVFSKWVGESERAIRDLFRRARQVAPAVLFFDEIDAVAASRGDKNSGVGDRVLAQLLTELDGLEKKCGVIVLAATNRPDMLDGAILRPGRLDKTIYVPLPDADARYPISLLFLLFCLRNLRPSFFSNRPCIGSKSILSLQSKNIDRCDYIEELVERTEGYSGAEVVAVYRCAALVALKEDKNSVFLERKHFMAALSQVVPRTESRLLALYKNFKLGHCI</sequence>
<dbReference type="Pfam" id="PF00004">
    <property type="entry name" value="AAA"/>
    <property type="match status" value="1"/>
</dbReference>
<dbReference type="InterPro" id="IPR003959">
    <property type="entry name" value="ATPase_AAA_core"/>
</dbReference>
<evidence type="ECO:0000259" key="7">
    <source>
        <dbReference type="SMART" id="SM00382"/>
    </source>
</evidence>
<evidence type="ECO:0000256" key="5">
    <source>
        <dbReference type="ARBA" id="ARBA00061477"/>
    </source>
</evidence>
<evidence type="ECO:0000256" key="1">
    <source>
        <dbReference type="ARBA" id="ARBA00004496"/>
    </source>
</evidence>
<gene>
    <name evidence="8" type="ORF">EVEC_LOCUS11275</name>
</gene>
<dbReference type="PROSITE" id="PS00674">
    <property type="entry name" value="AAA"/>
    <property type="match status" value="1"/>
</dbReference>